<dbReference type="EC" id="3.5.4.25" evidence="20"/>
<feature type="region of interest" description="GTP cyclohydrolase II" evidence="20">
    <location>
        <begin position="208"/>
        <end position="404"/>
    </location>
</feature>
<dbReference type="PANTHER" id="PTHR21327">
    <property type="entry name" value="GTP CYCLOHYDROLASE II-RELATED"/>
    <property type="match status" value="1"/>
</dbReference>
<feature type="binding site" evidence="20">
    <location>
        <position position="34"/>
    </location>
    <ligand>
        <name>Mg(2+)</name>
        <dbReference type="ChEBI" id="CHEBI:18420"/>
        <label>2</label>
    </ligand>
</feature>
<comment type="pathway">
    <text evidence="4 20">Cofactor biosynthesis; riboflavin biosynthesis; 5-amino-6-(D-ribitylamino)uracil from GTP: step 1/4.</text>
</comment>
<evidence type="ECO:0000256" key="15">
    <source>
        <dbReference type="ARBA" id="ARBA00023211"/>
    </source>
</evidence>
<dbReference type="InterPro" id="IPR016299">
    <property type="entry name" value="Riboflavin_synth_RibBA"/>
</dbReference>
<comment type="catalytic activity">
    <reaction evidence="1 20">
        <text>D-ribulose 5-phosphate = (2S)-2-hydroxy-3-oxobutyl phosphate + formate + H(+)</text>
        <dbReference type="Rhea" id="RHEA:18457"/>
        <dbReference type="ChEBI" id="CHEBI:15378"/>
        <dbReference type="ChEBI" id="CHEBI:15740"/>
        <dbReference type="ChEBI" id="CHEBI:58121"/>
        <dbReference type="ChEBI" id="CHEBI:58830"/>
        <dbReference type="EC" id="4.1.99.12"/>
    </reaction>
</comment>
<evidence type="ECO:0000256" key="13">
    <source>
        <dbReference type="ARBA" id="ARBA00022842"/>
    </source>
</evidence>
<feature type="binding site" evidence="20">
    <location>
        <position position="149"/>
    </location>
    <ligand>
        <name>Mg(2+)</name>
        <dbReference type="ChEBI" id="CHEBI:18420"/>
        <label>2</label>
    </ligand>
</feature>
<evidence type="ECO:0000256" key="10">
    <source>
        <dbReference type="ARBA" id="ARBA00022741"/>
    </source>
</evidence>
<feature type="binding site" evidence="20">
    <location>
        <position position="34"/>
    </location>
    <ligand>
        <name>Mg(2+)</name>
        <dbReference type="ChEBI" id="CHEBI:18420"/>
        <label>1</label>
    </ligand>
</feature>
<dbReference type="UniPathway" id="UPA00275">
    <property type="reaction ID" value="UER00399"/>
</dbReference>
<protein>
    <recommendedName>
        <fullName evidence="20">Riboflavin biosynthesis protein RibBA</fullName>
    </recommendedName>
    <domain>
        <recommendedName>
            <fullName evidence="20">3,4-dihydroxy-2-butanone 4-phosphate synthase</fullName>
            <shortName evidence="20">DHBP synthase</shortName>
            <ecNumber evidence="20">4.1.99.12</ecNumber>
        </recommendedName>
    </domain>
    <domain>
        <recommendedName>
            <fullName evidence="20">GTP cyclohydrolase-2</fullName>
            <ecNumber evidence="20">3.5.4.25</ecNumber>
        </recommendedName>
        <alternativeName>
            <fullName evidence="20">GTP cyclohydrolase II</fullName>
        </alternativeName>
    </domain>
</protein>
<dbReference type="InterPro" id="IPR032677">
    <property type="entry name" value="GTP_cyclohydro_II"/>
</dbReference>
<dbReference type="InterPro" id="IPR036144">
    <property type="entry name" value="RibA-like_sf"/>
</dbReference>
<evidence type="ECO:0000256" key="2">
    <source>
        <dbReference type="ARBA" id="ARBA00001936"/>
    </source>
</evidence>
<feature type="region of interest" description="DHBP synthase" evidence="20">
    <location>
        <begin position="1"/>
        <end position="207"/>
    </location>
</feature>
<dbReference type="Pfam" id="PF00925">
    <property type="entry name" value="GTP_cyclohydro2"/>
    <property type="match status" value="1"/>
</dbReference>
<dbReference type="RefSeq" id="WP_184338531.1">
    <property type="nucleotide sequence ID" value="NZ_JACHIG010000002.1"/>
</dbReference>
<keyword evidence="16 20" id="KW-0456">Lyase</keyword>
<feature type="binding site" evidence="20">
    <location>
        <position position="274"/>
    </location>
    <ligand>
        <name>Zn(2+)</name>
        <dbReference type="ChEBI" id="CHEBI:29105"/>
        <note>catalytic</note>
    </ligand>
</feature>
<dbReference type="GO" id="GO:0005525">
    <property type="term" value="F:GTP binding"/>
    <property type="evidence" value="ECO:0007669"/>
    <property type="project" value="UniProtKB-KW"/>
</dbReference>
<dbReference type="GO" id="GO:0000287">
    <property type="term" value="F:magnesium ion binding"/>
    <property type="evidence" value="ECO:0007669"/>
    <property type="project" value="UniProtKB-UniRule"/>
</dbReference>
<dbReference type="AlphaFoldDB" id="A0A7W7Y962"/>
<evidence type="ECO:0000256" key="3">
    <source>
        <dbReference type="ARBA" id="ARBA00002284"/>
    </source>
</evidence>
<feature type="binding site" evidence="20">
    <location>
        <begin position="146"/>
        <end position="150"/>
    </location>
    <ligand>
        <name>D-ribulose 5-phosphate</name>
        <dbReference type="ChEBI" id="CHEBI:58121"/>
    </ligand>
</feature>
<dbReference type="GO" id="GO:0005829">
    <property type="term" value="C:cytosol"/>
    <property type="evidence" value="ECO:0007669"/>
    <property type="project" value="TreeGrafter"/>
</dbReference>
<keyword evidence="15 20" id="KW-0464">Manganese</keyword>
<feature type="binding site" evidence="20">
    <location>
        <position position="364"/>
    </location>
    <ligand>
        <name>GTP</name>
        <dbReference type="ChEBI" id="CHEBI:37565"/>
    </ligand>
</feature>
<evidence type="ECO:0000256" key="5">
    <source>
        <dbReference type="ARBA" id="ARBA00004904"/>
    </source>
</evidence>
<sequence length="404" mass="44330">MPRKKESVFDSVESVIADIRAGRMVIVTDDEDRENEGDLICAAEKITPEMVNFMVRQGGGMLCVPVSLEIAECLNLASMVPENREAFRTDFTVTVDAAKGITTGISAADRCHTIRLLADAKSRPDDLVQPGHINPLVAKPGGVLRRAGHTEAAVDLARLAGLREAGVLIEIMNPDGTMARLPNLKKFAKKHKLKMCSIADLIAHRRLSEKLVEKMEVVDMPTDFGTFKLHLYKSHLDGIHHVAMVMGDITPDSPVLVRVHSECLTGDVFASRRCDCGSQLHAAMKQIATAGKGIIIYMRGHEGRGIGLHGKIMAYKLQEQGLDTVEANLKLGFAMDLRDYGIGAQIISDLGVRKLLLMTNNPRKVVGLEGHKLEIVEQVPVKSTPKPENARYLETKKKKMGHKL</sequence>
<organism evidence="22 23">
    <name type="scientific">Prosthecobacter vanneervenii</name>
    <dbReference type="NCBI Taxonomy" id="48466"/>
    <lineage>
        <taxon>Bacteria</taxon>
        <taxon>Pseudomonadati</taxon>
        <taxon>Verrucomicrobiota</taxon>
        <taxon>Verrucomicrobiia</taxon>
        <taxon>Verrucomicrobiales</taxon>
        <taxon>Verrucomicrobiaceae</taxon>
        <taxon>Prosthecobacter</taxon>
    </lineage>
</organism>
<evidence type="ECO:0000256" key="8">
    <source>
        <dbReference type="ARBA" id="ARBA00022619"/>
    </source>
</evidence>
<evidence type="ECO:0000256" key="11">
    <source>
        <dbReference type="ARBA" id="ARBA00022801"/>
    </source>
</evidence>
<dbReference type="GO" id="GO:0008270">
    <property type="term" value="F:zinc ion binding"/>
    <property type="evidence" value="ECO:0007669"/>
    <property type="project" value="UniProtKB-UniRule"/>
</dbReference>
<keyword evidence="13 20" id="KW-0460">Magnesium</keyword>
<dbReference type="PIRSF" id="PIRSF001259">
    <property type="entry name" value="RibA"/>
    <property type="match status" value="1"/>
</dbReference>
<feature type="domain" description="GTP cyclohydrolase II" evidence="21">
    <location>
        <begin position="217"/>
        <end position="380"/>
    </location>
</feature>
<keyword evidence="10 20" id="KW-0547">Nucleotide-binding</keyword>
<dbReference type="Gene3D" id="3.90.870.10">
    <property type="entry name" value="DHBP synthase"/>
    <property type="match status" value="1"/>
</dbReference>
<feature type="binding site" evidence="20">
    <location>
        <begin position="302"/>
        <end position="304"/>
    </location>
    <ligand>
        <name>GTP</name>
        <dbReference type="ChEBI" id="CHEBI:37565"/>
    </ligand>
</feature>
<reference evidence="22 23" key="1">
    <citation type="submission" date="2020-08" db="EMBL/GenBank/DDBJ databases">
        <title>Genomic Encyclopedia of Type Strains, Phase IV (KMG-IV): sequencing the most valuable type-strain genomes for metagenomic binning, comparative biology and taxonomic classification.</title>
        <authorList>
            <person name="Goeker M."/>
        </authorList>
    </citation>
    <scope>NUCLEOTIDE SEQUENCE [LARGE SCALE GENOMIC DNA]</scope>
    <source>
        <strain evidence="22 23">DSM 12252</strain>
    </source>
</reference>
<comment type="pathway">
    <text evidence="5 20">Cofactor biosynthesis; riboflavin biosynthesis; 2-hydroxy-3-oxobutyl phosphate from D-ribulose 5-phosphate: step 1/1.</text>
</comment>
<evidence type="ECO:0000256" key="12">
    <source>
        <dbReference type="ARBA" id="ARBA00022833"/>
    </source>
</evidence>
<feature type="binding site" evidence="20">
    <location>
        <position position="279"/>
    </location>
    <ligand>
        <name>GTP</name>
        <dbReference type="ChEBI" id="CHEBI:37565"/>
    </ligand>
</feature>
<evidence type="ECO:0000256" key="16">
    <source>
        <dbReference type="ARBA" id="ARBA00023239"/>
    </source>
</evidence>
<dbReference type="InterPro" id="IPR000422">
    <property type="entry name" value="DHBP_synthase_RibB"/>
</dbReference>
<feature type="binding site" evidence="20">
    <location>
        <position position="324"/>
    </location>
    <ligand>
        <name>GTP</name>
        <dbReference type="ChEBI" id="CHEBI:37565"/>
    </ligand>
</feature>
<feature type="binding site" evidence="20">
    <location>
        <begin position="258"/>
        <end position="262"/>
    </location>
    <ligand>
        <name>GTP</name>
        <dbReference type="ChEBI" id="CHEBI:37565"/>
    </ligand>
</feature>
<dbReference type="HAMAP" id="MF_00180">
    <property type="entry name" value="RibB"/>
    <property type="match status" value="1"/>
</dbReference>
<feature type="binding site" evidence="20">
    <location>
        <position position="38"/>
    </location>
    <ligand>
        <name>D-ribulose 5-phosphate</name>
        <dbReference type="ChEBI" id="CHEBI:58121"/>
    </ligand>
</feature>
<comment type="cofactor">
    <cofactor evidence="20">
        <name>Mg(2+)</name>
        <dbReference type="ChEBI" id="CHEBI:18420"/>
    </cofactor>
    <cofactor evidence="20">
        <name>Mn(2+)</name>
        <dbReference type="ChEBI" id="CHEBI:29035"/>
    </cofactor>
    <text evidence="20">Binds 2 divalent metal cations per subunit. Magnesium or manganese.</text>
</comment>
<keyword evidence="8 20" id="KW-0686">Riboflavin biosynthesis</keyword>
<feature type="binding site" evidence="20">
    <location>
        <position position="276"/>
    </location>
    <ligand>
        <name>Zn(2+)</name>
        <dbReference type="ChEBI" id="CHEBI:29105"/>
        <note>catalytic</note>
    </ligand>
</feature>
<comment type="similarity">
    <text evidence="6 20">In the N-terminal section; belongs to the DHBP synthase family.</text>
</comment>
<dbReference type="HAMAP" id="MF_00179">
    <property type="entry name" value="RibA"/>
    <property type="match status" value="1"/>
</dbReference>
<evidence type="ECO:0000313" key="22">
    <source>
        <dbReference type="EMBL" id="MBB5031590.1"/>
    </source>
</evidence>
<dbReference type="EMBL" id="JACHIG010000002">
    <property type="protein sequence ID" value="MBB5031590.1"/>
    <property type="molecule type" value="Genomic_DNA"/>
</dbReference>
<comment type="function">
    <text evidence="3 20">Catalyzes the conversion of D-ribulose 5-phosphate to formate and 3,4-dihydroxy-2-butanone 4-phosphate.</text>
</comment>
<dbReference type="InterPro" id="IPR017945">
    <property type="entry name" value="DHBP_synth_RibB-like_a/b_dom"/>
</dbReference>
<comment type="cofactor">
    <cofactor evidence="2">
        <name>Mn(2+)</name>
        <dbReference type="ChEBI" id="CHEBI:29035"/>
    </cofactor>
</comment>
<dbReference type="Pfam" id="PF00926">
    <property type="entry name" value="DHBP_synthase"/>
    <property type="match status" value="1"/>
</dbReference>
<comment type="catalytic activity">
    <reaction evidence="19 20">
        <text>GTP + 4 H2O = 2,5-diamino-6-hydroxy-4-(5-phosphoribosylamino)-pyrimidine + formate + 2 phosphate + 3 H(+)</text>
        <dbReference type="Rhea" id="RHEA:23704"/>
        <dbReference type="ChEBI" id="CHEBI:15377"/>
        <dbReference type="ChEBI" id="CHEBI:15378"/>
        <dbReference type="ChEBI" id="CHEBI:15740"/>
        <dbReference type="ChEBI" id="CHEBI:37565"/>
        <dbReference type="ChEBI" id="CHEBI:43474"/>
        <dbReference type="ChEBI" id="CHEBI:58614"/>
        <dbReference type="EC" id="3.5.4.25"/>
    </reaction>
</comment>
<dbReference type="NCBIfam" id="TIGR00506">
    <property type="entry name" value="ribB"/>
    <property type="match status" value="1"/>
</dbReference>
<evidence type="ECO:0000256" key="20">
    <source>
        <dbReference type="HAMAP-Rule" id="MF_01283"/>
    </source>
</evidence>
<evidence type="ECO:0000259" key="21">
    <source>
        <dbReference type="Pfam" id="PF00925"/>
    </source>
</evidence>
<evidence type="ECO:0000256" key="7">
    <source>
        <dbReference type="ARBA" id="ARBA00008976"/>
    </source>
</evidence>
<feature type="active site" description="Nucleophile; for GTP cyclohydrolase activity" evidence="20">
    <location>
        <position position="338"/>
    </location>
</feature>
<comment type="function">
    <text evidence="18 20">Catalyzes the conversion of GTP to 2,5-diamino-6-ribosylamino-4(3H)-pyrimidinone 5'-phosphate (DARP), formate and pyrophosphate.</text>
</comment>
<proteinExistence type="inferred from homology"/>
<dbReference type="InterPro" id="IPR000926">
    <property type="entry name" value="RibA"/>
</dbReference>
<dbReference type="SUPFAM" id="SSF55821">
    <property type="entry name" value="YrdC/RibB"/>
    <property type="match status" value="1"/>
</dbReference>
<keyword evidence="17 20" id="KW-0511">Multifunctional enzyme</keyword>
<feature type="binding site" evidence="20">
    <location>
        <begin position="33"/>
        <end position="34"/>
    </location>
    <ligand>
        <name>D-ribulose 5-phosphate</name>
        <dbReference type="ChEBI" id="CHEBI:58121"/>
    </ligand>
</feature>
<evidence type="ECO:0000256" key="1">
    <source>
        <dbReference type="ARBA" id="ARBA00000141"/>
    </source>
</evidence>
<keyword evidence="14 20" id="KW-0342">GTP-binding</keyword>
<dbReference type="FunFam" id="3.90.870.10:FF:000001">
    <property type="entry name" value="Riboflavin biosynthesis protein RibBA"/>
    <property type="match status" value="1"/>
</dbReference>
<feature type="active site" description="Proton acceptor; for GTP cyclohydrolase activity" evidence="20">
    <location>
        <position position="336"/>
    </location>
</feature>
<evidence type="ECO:0000256" key="9">
    <source>
        <dbReference type="ARBA" id="ARBA00022723"/>
    </source>
</evidence>
<feature type="binding site" evidence="20">
    <location>
        <position position="359"/>
    </location>
    <ligand>
        <name>GTP</name>
        <dbReference type="ChEBI" id="CHEBI:37565"/>
    </ligand>
</feature>
<evidence type="ECO:0000256" key="4">
    <source>
        <dbReference type="ARBA" id="ARBA00004853"/>
    </source>
</evidence>
<feature type="binding site" evidence="20">
    <location>
        <position position="263"/>
    </location>
    <ligand>
        <name>Zn(2+)</name>
        <dbReference type="ChEBI" id="CHEBI:29105"/>
        <note>catalytic</note>
    </ligand>
</feature>
<keyword evidence="9 20" id="KW-0479">Metal-binding</keyword>
<evidence type="ECO:0000256" key="18">
    <source>
        <dbReference type="ARBA" id="ARBA00043932"/>
    </source>
</evidence>
<name>A0A7W7Y962_9BACT</name>
<evidence type="ECO:0000256" key="19">
    <source>
        <dbReference type="ARBA" id="ARBA00049295"/>
    </source>
</evidence>
<dbReference type="GO" id="GO:0008686">
    <property type="term" value="F:3,4-dihydroxy-2-butanone-4-phosphate synthase activity"/>
    <property type="evidence" value="ECO:0007669"/>
    <property type="project" value="UniProtKB-UniRule"/>
</dbReference>
<feature type="binding site" evidence="20">
    <location>
        <position position="170"/>
    </location>
    <ligand>
        <name>D-ribulose 5-phosphate</name>
        <dbReference type="ChEBI" id="CHEBI:58121"/>
    </ligand>
</feature>
<dbReference type="FunFam" id="3.40.50.10990:FF:000001">
    <property type="entry name" value="Riboflavin biosynthesis protein RibBA"/>
    <property type="match status" value="1"/>
</dbReference>
<dbReference type="HAMAP" id="MF_01283">
    <property type="entry name" value="RibBA"/>
    <property type="match status" value="1"/>
</dbReference>
<dbReference type="GO" id="GO:0009231">
    <property type="term" value="P:riboflavin biosynthetic process"/>
    <property type="evidence" value="ECO:0007669"/>
    <property type="project" value="UniProtKB-UniRule"/>
</dbReference>
<dbReference type="EC" id="4.1.99.12" evidence="20"/>
<dbReference type="CDD" id="cd00641">
    <property type="entry name" value="GTP_cyclohydro2"/>
    <property type="match status" value="1"/>
</dbReference>
<evidence type="ECO:0000313" key="23">
    <source>
        <dbReference type="Proteomes" id="UP000590740"/>
    </source>
</evidence>
<dbReference type="GO" id="GO:0003935">
    <property type="term" value="F:GTP cyclohydrolase II activity"/>
    <property type="evidence" value="ECO:0007669"/>
    <property type="project" value="UniProtKB-UniRule"/>
</dbReference>
<comment type="caution">
    <text evidence="22">The sequence shown here is derived from an EMBL/GenBank/DDBJ whole genome shotgun (WGS) entry which is preliminary data.</text>
</comment>
<feature type="site" description="Essential for DHBP synthase activity" evidence="20">
    <location>
        <position position="132"/>
    </location>
</feature>
<comment type="similarity">
    <text evidence="7 20">In the C-terminal section; belongs to the GTP cyclohydrolase II family.</text>
</comment>
<dbReference type="SUPFAM" id="SSF142695">
    <property type="entry name" value="RibA-like"/>
    <property type="match status" value="1"/>
</dbReference>
<evidence type="ECO:0000256" key="6">
    <source>
        <dbReference type="ARBA" id="ARBA00005520"/>
    </source>
</evidence>
<dbReference type="NCBIfam" id="TIGR00505">
    <property type="entry name" value="ribA"/>
    <property type="match status" value="1"/>
</dbReference>
<feature type="site" description="Essential for DHBP synthase activity" evidence="20">
    <location>
        <position position="170"/>
    </location>
</feature>
<dbReference type="GO" id="GO:0030145">
    <property type="term" value="F:manganese ion binding"/>
    <property type="evidence" value="ECO:0007669"/>
    <property type="project" value="UniProtKB-UniRule"/>
</dbReference>
<keyword evidence="12 20" id="KW-0862">Zinc</keyword>
<keyword evidence="23" id="KW-1185">Reference proteome</keyword>
<keyword evidence="11 20" id="KW-0378">Hydrolase</keyword>
<dbReference type="NCBIfam" id="NF006803">
    <property type="entry name" value="PRK09311.1"/>
    <property type="match status" value="1"/>
</dbReference>
<evidence type="ECO:0000256" key="17">
    <source>
        <dbReference type="ARBA" id="ARBA00023268"/>
    </source>
</evidence>
<comment type="cofactor">
    <cofactor evidence="20">
        <name>Zn(2+)</name>
        <dbReference type="ChEBI" id="CHEBI:29105"/>
    </cofactor>
    <text evidence="20">Binds 1 zinc ion per subunit.</text>
</comment>
<dbReference type="Gene3D" id="3.40.50.10990">
    <property type="entry name" value="GTP cyclohydrolase II"/>
    <property type="match status" value="1"/>
</dbReference>
<dbReference type="NCBIfam" id="NF001591">
    <property type="entry name" value="PRK00393.1"/>
    <property type="match status" value="1"/>
</dbReference>
<evidence type="ECO:0000256" key="14">
    <source>
        <dbReference type="ARBA" id="ARBA00023134"/>
    </source>
</evidence>
<dbReference type="Proteomes" id="UP000590740">
    <property type="component" value="Unassembled WGS sequence"/>
</dbReference>
<gene>
    <name evidence="20" type="primary">ribBA</name>
    <name evidence="22" type="ORF">HNQ65_001158</name>
</gene>
<dbReference type="PANTHER" id="PTHR21327:SF18">
    <property type="entry name" value="3,4-DIHYDROXY-2-BUTANONE 4-PHOSPHATE SYNTHASE"/>
    <property type="match status" value="1"/>
</dbReference>
<accession>A0A7W7Y962</accession>